<sequence length="157" mass="18441">MYVNLVPFSIVRFVRRFYSDPFTAFFISVLFSRFLFIFNALLISPKTTLSRKTPRKPALLIYIQPLTKFSPSNFRRQNFKKLKKRAIFSDPRSSQAFRNGAVWTYDLQHQKTEKNAPKRARRRAWKSALSVAWFQWLAVSVVRGECRPCARGWAAGR</sequence>
<evidence type="ECO:0000313" key="3">
    <source>
        <dbReference type="Proteomes" id="UP001595962"/>
    </source>
</evidence>
<dbReference type="EMBL" id="JBHSGB010000005">
    <property type="protein sequence ID" value="MFC4654391.1"/>
    <property type="molecule type" value="Genomic_DNA"/>
</dbReference>
<dbReference type="Proteomes" id="UP001595962">
    <property type="component" value="Unassembled WGS sequence"/>
</dbReference>
<evidence type="ECO:0000313" key="2">
    <source>
        <dbReference type="EMBL" id="MFC4654391.1"/>
    </source>
</evidence>
<protein>
    <submittedName>
        <fullName evidence="2">Uncharacterized protein</fullName>
    </submittedName>
</protein>
<gene>
    <name evidence="2" type="ORF">ACFO3I_05035</name>
</gene>
<keyword evidence="1" id="KW-0812">Transmembrane</keyword>
<name>A0ABV9JJ24_9GAMM</name>
<keyword evidence="1" id="KW-1133">Transmembrane helix</keyword>
<comment type="caution">
    <text evidence="2">The sequence shown here is derived from an EMBL/GenBank/DDBJ whole genome shotgun (WGS) entry which is preliminary data.</text>
</comment>
<evidence type="ECO:0000256" key="1">
    <source>
        <dbReference type="SAM" id="Phobius"/>
    </source>
</evidence>
<proteinExistence type="predicted"/>
<organism evidence="2 3">
    <name type="scientific">Rheinheimera marina</name>
    <dbReference type="NCBI Taxonomy" id="1774958"/>
    <lineage>
        <taxon>Bacteria</taxon>
        <taxon>Pseudomonadati</taxon>
        <taxon>Pseudomonadota</taxon>
        <taxon>Gammaproteobacteria</taxon>
        <taxon>Chromatiales</taxon>
        <taxon>Chromatiaceae</taxon>
        <taxon>Rheinheimera</taxon>
    </lineage>
</organism>
<reference evidence="3" key="1">
    <citation type="journal article" date="2019" name="Int. J. Syst. Evol. Microbiol.">
        <title>The Global Catalogue of Microorganisms (GCM) 10K type strain sequencing project: providing services to taxonomists for standard genome sequencing and annotation.</title>
        <authorList>
            <consortium name="The Broad Institute Genomics Platform"/>
            <consortium name="The Broad Institute Genome Sequencing Center for Infectious Disease"/>
            <person name="Wu L."/>
            <person name="Ma J."/>
        </authorList>
    </citation>
    <scope>NUCLEOTIDE SEQUENCE [LARGE SCALE GENOMIC DNA]</scope>
    <source>
        <strain evidence="3">DT28</strain>
    </source>
</reference>
<feature type="transmembrane region" description="Helical" evidence="1">
    <location>
        <begin position="22"/>
        <end position="43"/>
    </location>
</feature>
<keyword evidence="3" id="KW-1185">Reference proteome</keyword>
<keyword evidence="1" id="KW-0472">Membrane</keyword>
<accession>A0ABV9JJ24</accession>